<feature type="transmembrane region" description="Helical" evidence="7">
    <location>
        <begin position="157"/>
        <end position="179"/>
    </location>
</feature>
<keyword evidence="6 7" id="KW-0472">Membrane</keyword>
<evidence type="ECO:0000313" key="9">
    <source>
        <dbReference type="Proteomes" id="UP000406256"/>
    </source>
</evidence>
<gene>
    <name evidence="8" type="ORF">PAN31108_00370</name>
</gene>
<comment type="subcellular location">
    <subcellularLocation>
        <location evidence="1">Cell membrane</location>
        <topology evidence="1">Multi-pass membrane protein</topology>
    </subcellularLocation>
</comment>
<dbReference type="InterPro" id="IPR005773">
    <property type="entry name" value="T3SS_YscR-like"/>
</dbReference>
<dbReference type="NCBIfam" id="NF009438">
    <property type="entry name" value="PRK12797.1"/>
    <property type="match status" value="1"/>
</dbReference>
<organism evidence="8 9">
    <name type="scientific">Pandoraea anhela</name>
    <dbReference type="NCBI Taxonomy" id="2508295"/>
    <lineage>
        <taxon>Bacteria</taxon>
        <taxon>Pseudomonadati</taxon>
        <taxon>Pseudomonadota</taxon>
        <taxon>Betaproteobacteria</taxon>
        <taxon>Burkholderiales</taxon>
        <taxon>Burkholderiaceae</taxon>
        <taxon>Pandoraea</taxon>
    </lineage>
</organism>
<evidence type="ECO:0000256" key="6">
    <source>
        <dbReference type="ARBA" id="ARBA00023136"/>
    </source>
</evidence>
<evidence type="ECO:0000256" key="4">
    <source>
        <dbReference type="ARBA" id="ARBA00022692"/>
    </source>
</evidence>
<evidence type="ECO:0000256" key="5">
    <source>
        <dbReference type="ARBA" id="ARBA00022989"/>
    </source>
</evidence>
<dbReference type="PRINTS" id="PR01302">
    <property type="entry name" value="TYPE3IMPPROT"/>
</dbReference>
<evidence type="ECO:0000313" key="8">
    <source>
        <dbReference type="EMBL" id="VVD66201.1"/>
    </source>
</evidence>
<proteinExistence type="inferred from homology"/>
<dbReference type="Pfam" id="PF00813">
    <property type="entry name" value="FliP"/>
    <property type="match status" value="1"/>
</dbReference>
<protein>
    <submittedName>
        <fullName evidence="8">EscR/YscR/HrcR family type III secretion system export apparatus protein</fullName>
    </submittedName>
</protein>
<feature type="transmembrane region" description="Helical" evidence="7">
    <location>
        <begin position="53"/>
        <end position="75"/>
    </location>
</feature>
<dbReference type="PANTHER" id="PTHR30587">
    <property type="entry name" value="FLAGELLAR BIOSYNTHETIC PROTEIN FLIP"/>
    <property type="match status" value="1"/>
</dbReference>
<sequence>MNTSLNFASLLVTLLALGLLPFVAMVVTSYTKIVIVLGLLRNALGAQQVPPSTVTNGIALILSCFIMAPIGMTAFKGTNDLAADGGTNAVQVFDAAREPMRQFLSKHASERDKAFFLRSAHEIWPAALADKLGQDDLIVLGPAFMTSELTASFKIGFLLYLMFIVVDLIIANVLIALGLSQVTPTNVSIPFKLLLFVVLDGWSVLLHGLISTYK</sequence>
<dbReference type="RefSeq" id="WP_150667188.1">
    <property type="nucleotide sequence ID" value="NZ_CABPSB010000001.1"/>
</dbReference>
<evidence type="ECO:0000256" key="3">
    <source>
        <dbReference type="ARBA" id="ARBA00022475"/>
    </source>
</evidence>
<evidence type="ECO:0000256" key="7">
    <source>
        <dbReference type="RuleBase" id="RU362070"/>
    </source>
</evidence>
<name>A0A5E4RTU3_9BURK</name>
<dbReference type="PANTHER" id="PTHR30587:SF2">
    <property type="entry name" value="SURFACE PRESENTATION OF ANTIGENS PROTEIN SPAP"/>
    <property type="match status" value="1"/>
</dbReference>
<accession>A0A5E4RTU3</accession>
<dbReference type="EMBL" id="CABPSB010000001">
    <property type="protein sequence ID" value="VVD66201.1"/>
    <property type="molecule type" value="Genomic_DNA"/>
</dbReference>
<keyword evidence="3 7" id="KW-1003">Cell membrane</keyword>
<evidence type="ECO:0000256" key="2">
    <source>
        <dbReference type="ARBA" id="ARBA00006257"/>
    </source>
</evidence>
<dbReference type="GO" id="GO:0005886">
    <property type="term" value="C:plasma membrane"/>
    <property type="evidence" value="ECO:0007669"/>
    <property type="project" value="UniProtKB-SubCell"/>
</dbReference>
<dbReference type="PROSITE" id="PS01061">
    <property type="entry name" value="FLIP_2"/>
    <property type="match status" value="1"/>
</dbReference>
<keyword evidence="9" id="KW-1185">Reference proteome</keyword>
<evidence type="ECO:0000256" key="1">
    <source>
        <dbReference type="ARBA" id="ARBA00004651"/>
    </source>
</evidence>
<reference evidence="8 9" key="1">
    <citation type="submission" date="2019-08" db="EMBL/GenBank/DDBJ databases">
        <authorList>
            <person name="Peeters C."/>
        </authorList>
    </citation>
    <scope>NUCLEOTIDE SEQUENCE [LARGE SCALE GENOMIC DNA]</scope>
    <source>
        <strain evidence="8 9">LMG 31108</strain>
    </source>
</reference>
<keyword evidence="5 7" id="KW-1133">Transmembrane helix</keyword>
<keyword evidence="4 7" id="KW-0812">Transmembrane</keyword>
<dbReference type="GO" id="GO:0009306">
    <property type="term" value="P:protein secretion"/>
    <property type="evidence" value="ECO:0007669"/>
    <property type="project" value="UniProtKB-UniRule"/>
</dbReference>
<feature type="transmembrane region" description="Helical" evidence="7">
    <location>
        <begin position="191"/>
        <end position="210"/>
    </location>
</feature>
<comment type="caution">
    <text evidence="7">Lacks conserved residue(s) required for the propagation of feature annotation.</text>
</comment>
<dbReference type="AlphaFoldDB" id="A0A5E4RTU3"/>
<dbReference type="InterPro" id="IPR005838">
    <property type="entry name" value="T3SS_IM_P"/>
</dbReference>
<dbReference type="NCBIfam" id="TIGR01102">
    <property type="entry name" value="yscR"/>
    <property type="match status" value="1"/>
</dbReference>
<dbReference type="OrthoDB" id="9805111at2"/>
<comment type="similarity">
    <text evidence="2 7">Belongs to the FliP/MopC/SpaP family.</text>
</comment>
<dbReference type="Proteomes" id="UP000406256">
    <property type="component" value="Unassembled WGS sequence"/>
</dbReference>